<feature type="compositionally biased region" description="Polar residues" evidence="1">
    <location>
        <begin position="272"/>
        <end position="289"/>
    </location>
</feature>
<organism evidence="2 3">
    <name type="scientific">Mesorhabditis belari</name>
    <dbReference type="NCBI Taxonomy" id="2138241"/>
    <lineage>
        <taxon>Eukaryota</taxon>
        <taxon>Metazoa</taxon>
        <taxon>Ecdysozoa</taxon>
        <taxon>Nematoda</taxon>
        <taxon>Chromadorea</taxon>
        <taxon>Rhabditida</taxon>
        <taxon>Rhabditina</taxon>
        <taxon>Rhabditomorpha</taxon>
        <taxon>Rhabditoidea</taxon>
        <taxon>Rhabditidae</taxon>
        <taxon>Mesorhabditinae</taxon>
        <taxon>Mesorhabditis</taxon>
    </lineage>
</organism>
<feature type="region of interest" description="Disordered" evidence="1">
    <location>
        <begin position="147"/>
        <end position="169"/>
    </location>
</feature>
<dbReference type="SUPFAM" id="SSF48403">
    <property type="entry name" value="Ankyrin repeat"/>
    <property type="match status" value="1"/>
</dbReference>
<dbReference type="AlphaFoldDB" id="A0AAF3FGK9"/>
<reference evidence="3" key="1">
    <citation type="submission" date="2024-02" db="UniProtKB">
        <authorList>
            <consortium name="WormBaseParasite"/>
        </authorList>
    </citation>
    <scope>IDENTIFICATION</scope>
</reference>
<dbReference type="Gene3D" id="1.25.40.20">
    <property type="entry name" value="Ankyrin repeat-containing domain"/>
    <property type="match status" value="1"/>
</dbReference>
<dbReference type="WBParaSite" id="MBELARI_LOCUS6193">
    <property type="protein sequence ID" value="MBELARI_LOCUS6193"/>
    <property type="gene ID" value="MBELARI_LOCUS6193"/>
</dbReference>
<sequence>MIPDLNNFHDDPNMTFLDVTWQDDDGHSALMLAANEDRQNHVKMILAIATRSGKLSQVLDMRNNEGLTAIELARSNGNTVCEKLIEAYSQIQTRDRRPSRSNSRTSLVGRAGSLNFEDEANENDIQIELVPSTAPQNFRLTRDKISNNTRRMPPHRDMRMRRSRSSQSRLFISHQRTISTDSLPTPPPVQTPPIGLISTIKEGFMSLVGKKDDPKQKEREELATRLRYPIEKDRKALNESFDDSATSFLRSQPAGDTLPSFRKDEQEKDNAFRSSPWGQDESGQPQPQNIAGVRLPPLLSMRRRAGSDTMKTSVGVGAYLEKRLPAKEEEVQVEGEIPKQVLENLRDVLWMA</sequence>
<evidence type="ECO:0000313" key="2">
    <source>
        <dbReference type="Proteomes" id="UP000887575"/>
    </source>
</evidence>
<accession>A0AAF3FGK9</accession>
<protein>
    <submittedName>
        <fullName evidence="3">Ankyrin repeat protein</fullName>
    </submittedName>
</protein>
<evidence type="ECO:0000256" key="1">
    <source>
        <dbReference type="SAM" id="MobiDB-lite"/>
    </source>
</evidence>
<feature type="region of interest" description="Disordered" evidence="1">
    <location>
        <begin position="244"/>
        <end position="297"/>
    </location>
</feature>
<evidence type="ECO:0000313" key="3">
    <source>
        <dbReference type="WBParaSite" id="MBELARI_LOCUS6193"/>
    </source>
</evidence>
<proteinExistence type="predicted"/>
<dbReference type="Proteomes" id="UP000887575">
    <property type="component" value="Unassembled WGS sequence"/>
</dbReference>
<keyword evidence="2" id="KW-1185">Reference proteome</keyword>
<name>A0AAF3FGK9_9BILA</name>
<feature type="compositionally biased region" description="Basic and acidic residues" evidence="1">
    <location>
        <begin position="261"/>
        <end position="271"/>
    </location>
</feature>
<dbReference type="InterPro" id="IPR036770">
    <property type="entry name" value="Ankyrin_rpt-contain_sf"/>
</dbReference>